<dbReference type="Gene3D" id="3.40.50.620">
    <property type="entry name" value="HUPs"/>
    <property type="match status" value="1"/>
</dbReference>
<accession>A0A1G7Q3X5</accession>
<feature type="domain" description="Photolyase/cryptochrome alpha/beta" evidence="2">
    <location>
        <begin position="30"/>
        <end position="164"/>
    </location>
</feature>
<dbReference type="Gene3D" id="1.25.40.80">
    <property type="match status" value="1"/>
</dbReference>
<dbReference type="GO" id="GO:0003904">
    <property type="term" value="F:deoxyribodipyrimidine photo-lyase activity"/>
    <property type="evidence" value="ECO:0007669"/>
    <property type="project" value="TreeGrafter"/>
</dbReference>
<name>A0A1G7Q3X5_9PROT</name>
<dbReference type="GO" id="GO:0000719">
    <property type="term" value="P:photoreactive repair"/>
    <property type="evidence" value="ECO:0007669"/>
    <property type="project" value="TreeGrafter"/>
</dbReference>
<reference evidence="3 4" key="1">
    <citation type="submission" date="2016-10" db="EMBL/GenBank/DDBJ databases">
        <authorList>
            <person name="de Groot N.N."/>
        </authorList>
    </citation>
    <scope>NUCLEOTIDE SEQUENCE [LARGE SCALE GENOMIC DNA]</scope>
    <source>
        <strain evidence="3 4">DSM 25584</strain>
    </source>
</reference>
<dbReference type="Gene3D" id="3.50.50.60">
    <property type="entry name" value="FAD/NAD(P)-binding domain"/>
    <property type="match status" value="1"/>
</dbReference>
<dbReference type="SUPFAM" id="SSF52425">
    <property type="entry name" value="Cryptochrome/photolyase, N-terminal domain"/>
    <property type="match status" value="1"/>
</dbReference>
<dbReference type="EMBL" id="FNCE01000003">
    <property type="protein sequence ID" value="SDF92310.1"/>
    <property type="molecule type" value="Genomic_DNA"/>
</dbReference>
<dbReference type="InterPro" id="IPR014729">
    <property type="entry name" value="Rossmann-like_a/b/a_fold"/>
</dbReference>
<dbReference type="Pfam" id="PF00875">
    <property type="entry name" value="DNA_photolyase"/>
    <property type="match status" value="1"/>
</dbReference>
<proteinExistence type="predicted"/>
<dbReference type="Pfam" id="PF01593">
    <property type="entry name" value="Amino_oxidase"/>
    <property type="match status" value="1"/>
</dbReference>
<evidence type="ECO:0000313" key="3">
    <source>
        <dbReference type="EMBL" id="SDF92310.1"/>
    </source>
</evidence>
<dbReference type="GO" id="GO:0016491">
    <property type="term" value="F:oxidoreductase activity"/>
    <property type="evidence" value="ECO:0007669"/>
    <property type="project" value="InterPro"/>
</dbReference>
<dbReference type="PANTHER" id="PTHR10211">
    <property type="entry name" value="DEOXYRIBODIPYRIMIDINE PHOTOLYASE"/>
    <property type="match status" value="1"/>
</dbReference>
<dbReference type="Pfam" id="PF13450">
    <property type="entry name" value="NAD_binding_8"/>
    <property type="match status" value="1"/>
</dbReference>
<dbReference type="STRING" id="1082479.SAMN05216241_103180"/>
<dbReference type="PANTHER" id="PTHR10211:SF0">
    <property type="entry name" value="DEOXYRIBODIPYRIMIDINE PHOTO-LYASE"/>
    <property type="match status" value="1"/>
</dbReference>
<dbReference type="InterPro" id="IPR006050">
    <property type="entry name" value="DNA_photolyase_N"/>
</dbReference>
<evidence type="ECO:0000256" key="1">
    <source>
        <dbReference type="ARBA" id="ARBA00001932"/>
    </source>
</evidence>
<dbReference type="PROSITE" id="PS51645">
    <property type="entry name" value="PHR_CRY_ALPHA_BETA"/>
    <property type="match status" value="1"/>
</dbReference>
<dbReference type="AlphaFoldDB" id="A0A1G7Q3X5"/>
<dbReference type="RefSeq" id="WP_176758551.1">
    <property type="nucleotide sequence ID" value="NZ_FNCE01000003.1"/>
</dbReference>
<evidence type="ECO:0000259" key="2">
    <source>
        <dbReference type="PROSITE" id="PS51645"/>
    </source>
</evidence>
<sequence length="806" mass="87153">MPDAPIDRLPPRLASRTRALRAGEPGPRGAYVLYSLSGNLRGHENQALDAAVALGNALGLPVLAVFELSERYPFASDRHHRFVLEGAREALATIRERGIATAAYVHRPGAREEATPRLARDAAAVVCDDQPTRSYREDRSALLAATAERETPVLAVDASCVVPMIQVGRAFDRAYKFRSATKDQRADRLHAEFPPVAPRVAPDAGTLPRTPTDLDAWDLGELTAACEIDHSVPPVPDDPGGEAAAQTRWAAFRDHRLAGYAARRNDALQDGAVSHLSPYLRHGMIAATQLAREAAAQGGKGPEKFLEELLIWREMAWSFAHFAPDHDTVDVLPDWARESLDRCALDPRPALYVWETLARGRTDDAFWNAAQAGYLRRGYLHNNVRMTWGKALLPWTEGPDVAARMLVDLNNRYALDGGDPNSYAGLFWCLGAFDRPFDPEKPIFGRVRPRSTEVHAERLDTARFAALQTRRPAGEMPRVAVIGAGPAGLMCARTLADQGVAVTVLDKGRRVGGRTAAKRLWADVHADHGAPWFRADDPRLAPFVESWLDQGVILPWDPELTGDDGRYVPVPHSRALAEHLAADLDVRSGVRVDRLTRDAGAWSLTTDAGVFGPFDRVVVAVPAPQAAELLAPCPALAEAARGVRYAPCITAMARFAAPVSGVPDVVRGNGPARMAIRNSAKPGREMNEEVWVLHGDPAWSAEHLDDDADAAAGELVAAFRQRVEAPEPVAVTGHRWRYARAETPLDAGCLFDGDAGVGACGEWCLGGGIDDALLSGMAMAGRVFASEPDIAARGAPRTVAATEPIE</sequence>
<protein>
    <recommendedName>
        <fullName evidence="2">Photolyase/cryptochrome alpha/beta domain-containing protein</fullName>
    </recommendedName>
</protein>
<dbReference type="InterPro" id="IPR002937">
    <property type="entry name" value="Amino_oxidase"/>
</dbReference>
<keyword evidence="4" id="KW-1185">Reference proteome</keyword>
<dbReference type="Proteomes" id="UP000199415">
    <property type="component" value="Unassembled WGS sequence"/>
</dbReference>
<dbReference type="InterPro" id="IPR052219">
    <property type="entry name" value="Photolyase_Class-2"/>
</dbReference>
<dbReference type="SUPFAM" id="SSF48173">
    <property type="entry name" value="Cryptochrome/photolyase FAD-binding domain"/>
    <property type="match status" value="1"/>
</dbReference>
<organism evidence="3 4">
    <name type="scientific">Limimonas halophila</name>
    <dbReference type="NCBI Taxonomy" id="1082479"/>
    <lineage>
        <taxon>Bacteria</taxon>
        <taxon>Pseudomonadati</taxon>
        <taxon>Pseudomonadota</taxon>
        <taxon>Alphaproteobacteria</taxon>
        <taxon>Rhodospirillales</taxon>
        <taxon>Rhodovibrionaceae</taxon>
        <taxon>Limimonas</taxon>
    </lineage>
</organism>
<dbReference type="InterPro" id="IPR036134">
    <property type="entry name" value="Crypto/Photolyase_FAD-like_sf"/>
</dbReference>
<evidence type="ECO:0000313" key="4">
    <source>
        <dbReference type="Proteomes" id="UP000199415"/>
    </source>
</evidence>
<dbReference type="InterPro" id="IPR036155">
    <property type="entry name" value="Crypto/Photolyase_N_sf"/>
</dbReference>
<dbReference type="PRINTS" id="PR00419">
    <property type="entry name" value="ADXRDTASE"/>
</dbReference>
<gene>
    <name evidence="3" type="ORF">SAMN05216241_103180</name>
</gene>
<dbReference type="SUPFAM" id="SSF51905">
    <property type="entry name" value="FAD/NAD(P)-binding domain"/>
    <property type="match status" value="1"/>
</dbReference>
<dbReference type="InterPro" id="IPR036188">
    <property type="entry name" value="FAD/NAD-bd_sf"/>
</dbReference>
<comment type="cofactor">
    <cofactor evidence="1">
        <name>(6R)-5,10-methylene-5,6,7,8-tetrahydrofolate</name>
        <dbReference type="ChEBI" id="CHEBI:15636"/>
    </cofactor>
</comment>
<dbReference type="Gene3D" id="1.10.579.10">
    <property type="entry name" value="DNA Cyclobutane Dipyrimidine Photolyase, subunit A, domain 3"/>
    <property type="match status" value="1"/>
</dbReference>
<dbReference type="Gene3D" id="3.90.660.10">
    <property type="match status" value="1"/>
</dbReference>